<accession>A0A2S7U3F8</accession>
<dbReference type="Proteomes" id="UP000239907">
    <property type="component" value="Unassembled WGS sequence"/>
</dbReference>
<feature type="transmembrane region" description="Helical" evidence="2">
    <location>
        <begin position="136"/>
        <end position="155"/>
    </location>
</feature>
<evidence type="ECO:0000256" key="1">
    <source>
        <dbReference type="SAM" id="MobiDB-lite"/>
    </source>
</evidence>
<evidence type="ECO:0000256" key="2">
    <source>
        <dbReference type="SAM" id="Phobius"/>
    </source>
</evidence>
<feature type="transmembrane region" description="Helical" evidence="2">
    <location>
        <begin position="102"/>
        <end position="124"/>
    </location>
</feature>
<dbReference type="OrthoDB" id="198456at2"/>
<feature type="region of interest" description="Disordered" evidence="1">
    <location>
        <begin position="253"/>
        <end position="288"/>
    </location>
</feature>
<dbReference type="RefSeq" id="WP_105043341.1">
    <property type="nucleotide sequence ID" value="NZ_MQWA01000001.1"/>
</dbReference>
<proteinExistence type="predicted"/>
<keyword evidence="5" id="KW-1185">Reference proteome</keyword>
<sequence>MGAAVEKEWFYLSLGRRHGPVTHEDFCDKIAKQEVYIESTQVWKQGMQQWVNLTDAKPFEATIKKIKSVASQADGRVQNAAGTNDVDEEIACRGASRALFNLYFYFGWLIPMSLGIVILVELQVQQYLTPTRASSSLFFQSVPLILLAITTWKIAATRMQHAGYSKVHGLGVFVPIYNLWVYFICLLAPRNYKRHKKLGAGVLFYILLFGIGIAGSVLFLVPKIGAKNLSALVITESMTDYYKGKTSFTSRLNTNASEAASSKARQEQMKKQREIEREQSKGSMRKLP</sequence>
<keyword evidence="2" id="KW-1133">Transmembrane helix</keyword>
<protein>
    <recommendedName>
        <fullName evidence="3">GYF domain-containing protein</fullName>
    </recommendedName>
</protein>
<feature type="compositionally biased region" description="Basic and acidic residues" evidence="1">
    <location>
        <begin position="264"/>
        <end position="280"/>
    </location>
</feature>
<dbReference type="AlphaFoldDB" id="A0A2S7U3F8"/>
<organism evidence="4 5">
    <name type="scientific">Rubritalea profundi</name>
    <dbReference type="NCBI Taxonomy" id="1658618"/>
    <lineage>
        <taxon>Bacteria</taxon>
        <taxon>Pseudomonadati</taxon>
        <taxon>Verrucomicrobiota</taxon>
        <taxon>Verrucomicrobiia</taxon>
        <taxon>Verrucomicrobiales</taxon>
        <taxon>Rubritaleaceae</taxon>
        <taxon>Rubritalea</taxon>
    </lineage>
</organism>
<name>A0A2S7U3F8_9BACT</name>
<keyword evidence="2" id="KW-0812">Transmembrane</keyword>
<comment type="caution">
    <text evidence="4">The sequence shown here is derived from an EMBL/GenBank/DDBJ whole genome shotgun (WGS) entry which is preliminary data.</text>
</comment>
<evidence type="ECO:0000259" key="3">
    <source>
        <dbReference type="Pfam" id="PF14237"/>
    </source>
</evidence>
<feature type="transmembrane region" description="Helical" evidence="2">
    <location>
        <begin position="200"/>
        <end position="221"/>
    </location>
</feature>
<gene>
    <name evidence="4" type="ORF">BSZ32_10350</name>
</gene>
<evidence type="ECO:0000313" key="5">
    <source>
        <dbReference type="Proteomes" id="UP000239907"/>
    </source>
</evidence>
<reference evidence="4 5" key="1">
    <citation type="submission" date="2016-12" db="EMBL/GenBank/DDBJ databases">
        <title>Study of bacterial adaptation to deep sea.</title>
        <authorList>
            <person name="Song J."/>
            <person name="Yoshizawa S."/>
            <person name="Kogure K."/>
        </authorList>
    </citation>
    <scope>NUCLEOTIDE SEQUENCE [LARGE SCALE GENOMIC DNA]</scope>
    <source>
        <strain evidence="4 5">SAORIC-165</strain>
    </source>
</reference>
<dbReference type="EMBL" id="MQWA01000001">
    <property type="protein sequence ID" value="PQJ28852.1"/>
    <property type="molecule type" value="Genomic_DNA"/>
</dbReference>
<dbReference type="InterPro" id="IPR025640">
    <property type="entry name" value="GYF_2"/>
</dbReference>
<evidence type="ECO:0000313" key="4">
    <source>
        <dbReference type="EMBL" id="PQJ28852.1"/>
    </source>
</evidence>
<keyword evidence="2" id="KW-0472">Membrane</keyword>
<feature type="transmembrane region" description="Helical" evidence="2">
    <location>
        <begin position="167"/>
        <end position="188"/>
    </location>
</feature>
<dbReference type="Pfam" id="PF14237">
    <property type="entry name" value="GYF_2"/>
    <property type="match status" value="1"/>
</dbReference>
<feature type="domain" description="GYF" evidence="3">
    <location>
        <begin position="9"/>
        <end position="55"/>
    </location>
</feature>